<dbReference type="InterPro" id="IPR011990">
    <property type="entry name" value="TPR-like_helical_dom_sf"/>
</dbReference>
<sequence length="166" mass="18276">MSPDGALREITLPFSGPARPAASLLEAALASNTHPTAVEPLLRQHLLSDPDDLPAYFALYKLLFRQSRLAEAEEMARTALARGARLGGFPPDWQQLAPGTADWSMIHSPAHFYLFTLKALSFILLRRKQLDECREILEKIGELDPRDLVGSSVIRAYADGVMAHGV</sequence>
<evidence type="ECO:0008006" key="2">
    <source>
        <dbReference type="Google" id="ProtNLM"/>
    </source>
</evidence>
<reference evidence="1" key="1">
    <citation type="submission" date="2019-11" db="EMBL/GenBank/DDBJ databases">
        <title>Acidithiobacillus ferrianus sp. nov.: a facultatively anaerobic and extremely acidophilic chemolithoautotroph.</title>
        <authorList>
            <person name="Norris P.R."/>
            <person name="Falagan C."/>
            <person name="Moya-Beltran A."/>
            <person name="Castro M."/>
            <person name="Quatrini R."/>
            <person name="Johnson D.B."/>
        </authorList>
    </citation>
    <scope>NUCLEOTIDE SEQUENCE [LARGE SCALE GENOMIC DNA]</scope>
    <source>
        <strain evidence="1">MG</strain>
    </source>
</reference>
<proteinExistence type="predicted"/>
<name>A0A845UAJ0_9PROT</name>
<accession>A0A845UAJ0</accession>
<evidence type="ECO:0000313" key="1">
    <source>
        <dbReference type="EMBL" id="NDU42455.1"/>
    </source>
</evidence>
<dbReference type="SUPFAM" id="SSF48452">
    <property type="entry name" value="TPR-like"/>
    <property type="match status" value="1"/>
</dbReference>
<protein>
    <recommendedName>
        <fullName evidence="2">Tetratricopeptide repeat protein</fullName>
    </recommendedName>
</protein>
<dbReference type="EMBL" id="WNJL01000030">
    <property type="protein sequence ID" value="NDU42455.1"/>
    <property type="molecule type" value="Genomic_DNA"/>
</dbReference>
<dbReference type="AlphaFoldDB" id="A0A845UAJ0"/>
<gene>
    <name evidence="1" type="ORF">GL267_07320</name>
</gene>
<comment type="caution">
    <text evidence="1">The sequence shown here is derived from an EMBL/GenBank/DDBJ whole genome shotgun (WGS) entry which is preliminary data.</text>
</comment>
<dbReference type="Gene3D" id="1.25.40.10">
    <property type="entry name" value="Tetratricopeptide repeat domain"/>
    <property type="match status" value="1"/>
</dbReference>
<dbReference type="RefSeq" id="WP_163097692.1">
    <property type="nucleotide sequence ID" value="NZ_CP127523.1"/>
</dbReference>
<organism evidence="1">
    <name type="scientific">Acidithiobacillus ferrianus</name>
    <dbReference type="NCBI Taxonomy" id="2678518"/>
    <lineage>
        <taxon>Bacteria</taxon>
        <taxon>Pseudomonadati</taxon>
        <taxon>Pseudomonadota</taxon>
        <taxon>Acidithiobacillia</taxon>
        <taxon>Acidithiobacillales</taxon>
        <taxon>Acidithiobacillaceae</taxon>
        <taxon>Acidithiobacillus</taxon>
    </lineage>
</organism>